<comment type="similarity">
    <text evidence="2">Belongs to the Su(H) family.</text>
</comment>
<feature type="compositionally biased region" description="Low complexity" evidence="7">
    <location>
        <begin position="92"/>
        <end position="113"/>
    </location>
</feature>
<evidence type="ECO:0000256" key="7">
    <source>
        <dbReference type="SAM" id="MobiDB-lite"/>
    </source>
</evidence>
<keyword evidence="5" id="KW-0804">Transcription</keyword>
<dbReference type="Gene3D" id="2.80.10.50">
    <property type="match status" value="1"/>
</dbReference>
<feature type="compositionally biased region" description="Polar residues" evidence="7">
    <location>
        <begin position="21"/>
        <end position="36"/>
    </location>
</feature>
<dbReference type="SUPFAM" id="SSF49417">
    <property type="entry name" value="p53-like transcription factors"/>
    <property type="match status" value="1"/>
</dbReference>
<dbReference type="SUPFAM" id="SSF110217">
    <property type="entry name" value="DNA-binding protein LAG-1 (CSL)"/>
    <property type="match status" value="1"/>
</dbReference>
<feature type="region of interest" description="Disordered" evidence="7">
    <location>
        <begin position="81"/>
        <end position="155"/>
    </location>
</feature>
<feature type="compositionally biased region" description="Basic and acidic residues" evidence="7">
    <location>
        <begin position="637"/>
        <end position="646"/>
    </location>
</feature>
<evidence type="ECO:0000259" key="8">
    <source>
        <dbReference type="SMART" id="SM01267"/>
    </source>
</evidence>
<dbReference type="InterPro" id="IPR008967">
    <property type="entry name" value="p53-like_TF_DNA-bd_sf"/>
</dbReference>
<feature type="compositionally biased region" description="Low complexity" evidence="7">
    <location>
        <begin position="37"/>
        <end position="55"/>
    </location>
</feature>
<comment type="subcellular location">
    <subcellularLocation>
        <location evidence="1">Nucleus</location>
    </subcellularLocation>
</comment>
<evidence type="ECO:0000256" key="6">
    <source>
        <dbReference type="ARBA" id="ARBA00023242"/>
    </source>
</evidence>
<protein>
    <recommendedName>
        <fullName evidence="12">Transcription factor</fullName>
    </recommendedName>
</protein>
<evidence type="ECO:0000256" key="1">
    <source>
        <dbReference type="ARBA" id="ARBA00004123"/>
    </source>
</evidence>
<keyword evidence="4" id="KW-0238">DNA-binding</keyword>
<dbReference type="SMART" id="SM01268">
    <property type="entry name" value="BTD"/>
    <property type="match status" value="1"/>
</dbReference>
<accession>A0ABP1CKP8</accession>
<dbReference type="Gene3D" id="2.60.40.1450">
    <property type="entry name" value="LAG1, DNA binding domain"/>
    <property type="match status" value="1"/>
</dbReference>
<dbReference type="InterPro" id="IPR015351">
    <property type="entry name" value="RBP-J/Cbf11/Cbf12_DNA-bd"/>
</dbReference>
<name>A0ABP1CKP8_9APHY</name>
<feature type="region of interest" description="Disordered" evidence="7">
    <location>
        <begin position="1"/>
        <end position="69"/>
    </location>
</feature>
<feature type="compositionally biased region" description="Basic and acidic residues" evidence="7">
    <location>
        <begin position="127"/>
        <end position="149"/>
    </location>
</feature>
<evidence type="ECO:0000256" key="4">
    <source>
        <dbReference type="ARBA" id="ARBA00023125"/>
    </source>
</evidence>
<dbReference type="Pfam" id="PF09271">
    <property type="entry name" value="LAG1-DNAbind"/>
    <property type="match status" value="2"/>
</dbReference>
<gene>
    <name evidence="10" type="ORF">GFSPODELE1_LOCUS681</name>
</gene>
<dbReference type="Pfam" id="PF09270">
    <property type="entry name" value="BTD"/>
    <property type="match status" value="1"/>
</dbReference>
<dbReference type="SMART" id="SM01267">
    <property type="entry name" value="LAG1_DNAbind"/>
    <property type="match status" value="1"/>
</dbReference>
<feature type="compositionally biased region" description="Polar residues" evidence="7">
    <location>
        <begin position="81"/>
        <end position="91"/>
    </location>
</feature>
<dbReference type="InterPro" id="IPR037095">
    <property type="entry name" value="RBP-J/Cbf11_DNA-bd_sf"/>
</dbReference>
<evidence type="ECO:0000256" key="2">
    <source>
        <dbReference type="ARBA" id="ARBA00009704"/>
    </source>
</evidence>
<dbReference type="EMBL" id="OZ037944">
    <property type="protein sequence ID" value="CAL1695284.1"/>
    <property type="molecule type" value="Genomic_DNA"/>
</dbReference>
<dbReference type="InterPro" id="IPR036358">
    <property type="entry name" value="BTD_sf"/>
</dbReference>
<keyword evidence="6" id="KW-0539">Nucleus</keyword>
<keyword evidence="11" id="KW-1185">Reference proteome</keyword>
<evidence type="ECO:0000259" key="9">
    <source>
        <dbReference type="SMART" id="SM01268"/>
    </source>
</evidence>
<keyword evidence="3" id="KW-0805">Transcription regulation</keyword>
<feature type="region of interest" description="Disordered" evidence="7">
    <location>
        <begin position="627"/>
        <end position="652"/>
    </location>
</feature>
<evidence type="ECO:0000313" key="10">
    <source>
        <dbReference type="EMBL" id="CAL1695284.1"/>
    </source>
</evidence>
<dbReference type="PANTHER" id="PTHR10665">
    <property type="entry name" value="RECOMBINING BINDING PROTEIN SUPPRESSOR OF HAIRLESS"/>
    <property type="match status" value="1"/>
</dbReference>
<evidence type="ECO:0000313" key="11">
    <source>
        <dbReference type="Proteomes" id="UP001497453"/>
    </source>
</evidence>
<reference evidence="11" key="1">
    <citation type="submission" date="2024-04" db="EMBL/GenBank/DDBJ databases">
        <authorList>
            <person name="Shaw F."/>
            <person name="Minotto A."/>
        </authorList>
    </citation>
    <scope>NUCLEOTIDE SEQUENCE [LARGE SCALE GENOMIC DNA]</scope>
</reference>
<sequence length="729" mass="77847">MASTAAVDLHDHRDSAPAPNLQHSSRSGSPQQHSLDSSALNQSASGSQSSSIAPSPVRTTSTNAPGSEHASIHSVMAAANHTPSSIPAPSTSQQPAWPSSSNSSSHHANHLPSGSGVSTSVQRPNKRKLDDTEGDPHNKIRRVVQEHTSQDPNRARPMTTVLCLHAAVAQKSYGSEKRFLCPPPIVHIEGPIWQMKSQQLSMTVVSEGGERSFEQRATLDQNLSASFKFLHVSGTAKSKSFQLSLDIAEPSGQPAVEGGEPVAPGRVWAAFDSAPVTIISKPSKKTAKTRNLSSCILAGGPVSLFNRINSQTVRTKYMTVDQTQLCASNTSWSAFNVNVVRPYGDVPPLAGPQPQPVTYGSEISLSETMSGTQTAPLVIRKVDKGRIVPDDGGPVSQMQKIALQRINPDGTRHYLSAAGPMPTAPGAVPPTSPNLAHQTGTHPLLFQAPRVREEVKDGVRVMTDEVDDFLCWTIVGISKFQYTFFDAFGQGEGVPDMPITPFPTLFTAPVYNQDKQTLDLTVANFFFNNPKDNTATPLDVYLGRLGPLRLRAYQSAHQGPLTSISPFIRIVQNLPYDTHEFSRFGGMVPLNIEDASAPPKVGPVHTIVVVDLPPLTEILRALEEDATMPSASPSNGEQHKSTDKEPVAPPDMRTITGRSLPLLFIRSVDGVGYHSGRAVVADNIFASPDIAGIGGIDPMTGAPNPQFFAAATAAASVPGSTHGWSLRVV</sequence>
<dbReference type="InterPro" id="IPR015350">
    <property type="entry name" value="Beta-trefoil_DNA-bd_dom"/>
</dbReference>
<organism evidence="10 11">
    <name type="scientific">Somion occarium</name>
    <dbReference type="NCBI Taxonomy" id="3059160"/>
    <lineage>
        <taxon>Eukaryota</taxon>
        <taxon>Fungi</taxon>
        <taxon>Dikarya</taxon>
        <taxon>Basidiomycota</taxon>
        <taxon>Agaricomycotina</taxon>
        <taxon>Agaricomycetes</taxon>
        <taxon>Polyporales</taxon>
        <taxon>Cerrenaceae</taxon>
        <taxon>Somion</taxon>
    </lineage>
</organism>
<feature type="domain" description="Beta-trefoil DNA-binding" evidence="9">
    <location>
        <begin position="294"/>
        <end position="472"/>
    </location>
</feature>
<dbReference type="Proteomes" id="UP001497453">
    <property type="component" value="Chromosome 1"/>
</dbReference>
<evidence type="ECO:0000256" key="3">
    <source>
        <dbReference type="ARBA" id="ARBA00023015"/>
    </source>
</evidence>
<evidence type="ECO:0008006" key="12">
    <source>
        <dbReference type="Google" id="ProtNLM"/>
    </source>
</evidence>
<proteinExistence type="inferred from homology"/>
<evidence type="ECO:0000256" key="5">
    <source>
        <dbReference type="ARBA" id="ARBA00023163"/>
    </source>
</evidence>
<dbReference type="InterPro" id="IPR040159">
    <property type="entry name" value="CLS_fam"/>
</dbReference>
<feature type="domain" description="RBP-J/Cbf11/Cbf12 DNA binding" evidence="8">
    <location>
        <begin position="160"/>
        <end position="293"/>
    </location>
</feature>